<feature type="domain" description="EGF-like" evidence="9">
    <location>
        <begin position="288"/>
        <end position="326"/>
    </location>
</feature>
<dbReference type="InterPro" id="IPR001881">
    <property type="entry name" value="EGF-like_Ca-bd_dom"/>
</dbReference>
<evidence type="ECO:0000256" key="4">
    <source>
        <dbReference type="ARBA" id="ARBA00022729"/>
    </source>
</evidence>
<dbReference type="SMART" id="SM00181">
    <property type="entry name" value="EGF"/>
    <property type="match status" value="6"/>
</dbReference>
<dbReference type="InterPro" id="IPR052080">
    <property type="entry name" value="vWF_C/EGF_Fibrillin"/>
</dbReference>
<dbReference type="Pfam" id="PF12947">
    <property type="entry name" value="EGF_3"/>
    <property type="match status" value="1"/>
</dbReference>
<keyword evidence="4" id="KW-0732">Signal</keyword>
<dbReference type="PROSITE" id="PS00010">
    <property type="entry name" value="ASX_HYDROXYL"/>
    <property type="match status" value="5"/>
</dbReference>
<feature type="domain" description="EGF-like" evidence="9">
    <location>
        <begin position="203"/>
        <end position="244"/>
    </location>
</feature>
<dbReference type="InterPro" id="IPR000742">
    <property type="entry name" value="EGF"/>
</dbReference>
<organism evidence="10 11">
    <name type="scientific">Acropora cervicornis</name>
    <name type="common">Staghorn coral</name>
    <dbReference type="NCBI Taxonomy" id="6130"/>
    <lineage>
        <taxon>Eukaryota</taxon>
        <taxon>Metazoa</taxon>
        <taxon>Cnidaria</taxon>
        <taxon>Anthozoa</taxon>
        <taxon>Hexacorallia</taxon>
        <taxon>Scleractinia</taxon>
        <taxon>Astrocoeniina</taxon>
        <taxon>Acroporidae</taxon>
        <taxon>Acropora</taxon>
    </lineage>
</organism>
<reference evidence="10" key="2">
    <citation type="journal article" date="2023" name="Science">
        <title>Genomic signatures of disease resistance in endangered staghorn corals.</title>
        <authorList>
            <person name="Vollmer S.V."/>
            <person name="Selwyn J.D."/>
            <person name="Despard B.A."/>
            <person name="Roesel C.L."/>
        </authorList>
    </citation>
    <scope>NUCLEOTIDE SEQUENCE</scope>
    <source>
        <strain evidence="10">K2</strain>
    </source>
</reference>
<dbReference type="Proteomes" id="UP001249851">
    <property type="component" value="Unassembled WGS sequence"/>
</dbReference>
<dbReference type="Gene3D" id="2.10.25.10">
    <property type="entry name" value="Laminin"/>
    <property type="match status" value="5"/>
</dbReference>
<comment type="caution">
    <text evidence="8">Lacks conserved residue(s) required for the propagation of feature annotation.</text>
</comment>
<dbReference type="InterPro" id="IPR024731">
    <property type="entry name" value="NELL2-like_EGF"/>
</dbReference>
<dbReference type="PANTHER" id="PTHR47333">
    <property type="entry name" value="VON WILLEBRAND FACTOR C AND EGF DOMAIN-CONTAINING PROTEIN"/>
    <property type="match status" value="1"/>
</dbReference>
<evidence type="ECO:0000256" key="1">
    <source>
        <dbReference type="ARBA" id="ARBA00004613"/>
    </source>
</evidence>
<sequence length="408" mass="44423">MPGGVCDTNFECVDTENSYSCACRGGFKYEIMKNTKRCVEGYERVFNVNESSNVCQESEYCQNGTCSQELRVCKNIMGTEISMSVYWMLVGVTPYATTLKDLSAANVKRASRAQVVMEKIVLISMSVYWMLVGVTPYATTLKDLSAANVKRASRAQVVMGKIVLCERKTDECHKKANCTNLIGSYSCACPSGLRGDGKHLCTDINECLLDACGSNSICTNTKGSFRCKCKPGFQSTSGDGKDCSDVNECAKDNLLCGSAAKCKNKPATYECVCKKGFSLHKANKKCLDTDECKEDPDICGPHTICRNVPGSYECSCKEGFTSGEGELQCKDVDECANNKYKCEKNSSCENTPGSFICKCKSGFRKNHKGQCEGKQSILDQQAALTSVLNAFIVLSVSAFHVIGTKGKI</sequence>
<dbReference type="FunFam" id="2.10.25.10:FF:000038">
    <property type="entry name" value="Fibrillin 2"/>
    <property type="match status" value="5"/>
</dbReference>
<evidence type="ECO:0000256" key="7">
    <source>
        <dbReference type="ARBA" id="ARBA00023180"/>
    </source>
</evidence>
<dbReference type="InterPro" id="IPR009030">
    <property type="entry name" value="Growth_fac_rcpt_cys_sf"/>
</dbReference>
<evidence type="ECO:0000313" key="11">
    <source>
        <dbReference type="Proteomes" id="UP001249851"/>
    </source>
</evidence>
<reference evidence="10" key="1">
    <citation type="journal article" date="2023" name="G3 (Bethesda)">
        <title>Whole genome assembly and annotation of the endangered Caribbean coral Acropora cervicornis.</title>
        <authorList>
            <person name="Selwyn J.D."/>
            <person name="Vollmer S.V."/>
        </authorList>
    </citation>
    <scope>NUCLEOTIDE SEQUENCE</scope>
    <source>
        <strain evidence="10">K2</strain>
    </source>
</reference>
<protein>
    <submittedName>
        <fullName evidence="10">Adhesion G protein-coupled receptor E2</fullName>
    </submittedName>
</protein>
<dbReference type="InterPro" id="IPR049883">
    <property type="entry name" value="NOTCH1_EGF-like"/>
</dbReference>
<dbReference type="EMBL" id="JARQWQ010000048">
    <property type="protein sequence ID" value="KAK2557642.1"/>
    <property type="molecule type" value="Genomic_DNA"/>
</dbReference>
<dbReference type="AlphaFoldDB" id="A0AAD9V1H6"/>
<evidence type="ECO:0000256" key="3">
    <source>
        <dbReference type="ARBA" id="ARBA00022536"/>
    </source>
</evidence>
<keyword evidence="11" id="KW-1185">Reference proteome</keyword>
<dbReference type="PROSITE" id="PS50026">
    <property type="entry name" value="EGF_3"/>
    <property type="match status" value="5"/>
</dbReference>
<evidence type="ECO:0000256" key="2">
    <source>
        <dbReference type="ARBA" id="ARBA00022525"/>
    </source>
</evidence>
<dbReference type="CDD" id="cd00054">
    <property type="entry name" value="EGF_CA"/>
    <property type="match status" value="4"/>
</dbReference>
<evidence type="ECO:0000256" key="5">
    <source>
        <dbReference type="ARBA" id="ARBA00022737"/>
    </source>
</evidence>
<dbReference type="GO" id="GO:0005576">
    <property type="term" value="C:extracellular region"/>
    <property type="evidence" value="ECO:0007669"/>
    <property type="project" value="UniProtKB-SubCell"/>
</dbReference>
<keyword evidence="6" id="KW-1015">Disulfide bond</keyword>
<feature type="domain" description="EGF-like" evidence="9">
    <location>
        <begin position="161"/>
        <end position="202"/>
    </location>
</feature>
<dbReference type="PROSITE" id="PS01186">
    <property type="entry name" value="EGF_2"/>
    <property type="match status" value="1"/>
</dbReference>
<feature type="domain" description="EGF-like" evidence="9">
    <location>
        <begin position="331"/>
        <end position="372"/>
    </location>
</feature>
<dbReference type="InterPro" id="IPR018097">
    <property type="entry name" value="EGF_Ca-bd_CS"/>
</dbReference>
<dbReference type="SMART" id="SM00179">
    <property type="entry name" value="EGF_CA"/>
    <property type="match status" value="6"/>
</dbReference>
<dbReference type="InterPro" id="IPR000152">
    <property type="entry name" value="EGF-type_Asp/Asn_hydroxyl_site"/>
</dbReference>
<evidence type="ECO:0000256" key="6">
    <source>
        <dbReference type="ARBA" id="ARBA00023157"/>
    </source>
</evidence>
<dbReference type="SUPFAM" id="SSF57184">
    <property type="entry name" value="Growth factor receptor domain"/>
    <property type="match status" value="1"/>
</dbReference>
<dbReference type="PANTHER" id="PTHR47333:SF4">
    <property type="entry name" value="EGF-LIKE DOMAIN-CONTAINING PROTEIN"/>
    <property type="match status" value="1"/>
</dbReference>
<name>A0AAD9V1H6_ACRCE</name>
<gene>
    <name evidence="10" type="ORF">P5673_020000</name>
</gene>
<dbReference type="SUPFAM" id="SSF57196">
    <property type="entry name" value="EGF/Laminin"/>
    <property type="match status" value="2"/>
</dbReference>
<evidence type="ECO:0000256" key="8">
    <source>
        <dbReference type="PROSITE-ProRule" id="PRU00076"/>
    </source>
</evidence>
<evidence type="ECO:0000313" key="10">
    <source>
        <dbReference type="EMBL" id="KAK2557642.1"/>
    </source>
</evidence>
<keyword evidence="10" id="KW-0675">Receptor</keyword>
<dbReference type="GO" id="GO:0005509">
    <property type="term" value="F:calcium ion binding"/>
    <property type="evidence" value="ECO:0007669"/>
    <property type="project" value="InterPro"/>
</dbReference>
<accession>A0AAD9V1H6</accession>
<dbReference type="PROSITE" id="PS01187">
    <property type="entry name" value="EGF_CA"/>
    <property type="match status" value="1"/>
</dbReference>
<comment type="caution">
    <text evidence="10">The sequence shown here is derived from an EMBL/GenBank/DDBJ whole genome shotgun (WGS) entry which is preliminary data.</text>
</comment>
<comment type="subcellular location">
    <subcellularLocation>
        <location evidence="1">Secreted</location>
    </subcellularLocation>
</comment>
<keyword evidence="7" id="KW-0325">Glycoprotein</keyword>
<feature type="domain" description="EGF-like" evidence="9">
    <location>
        <begin position="245"/>
        <end position="283"/>
    </location>
</feature>
<dbReference type="Pfam" id="PF07645">
    <property type="entry name" value="EGF_CA"/>
    <property type="match status" value="4"/>
</dbReference>
<keyword evidence="5" id="KW-0677">Repeat</keyword>
<keyword evidence="3 8" id="KW-0245">EGF-like domain</keyword>
<evidence type="ECO:0000259" key="9">
    <source>
        <dbReference type="PROSITE" id="PS50026"/>
    </source>
</evidence>
<proteinExistence type="predicted"/>
<keyword evidence="2" id="KW-0964">Secreted</keyword>